<dbReference type="Gene3D" id="3.40.190.10">
    <property type="entry name" value="Periplasmic binding protein-like II"/>
    <property type="match status" value="1"/>
</dbReference>
<feature type="chain" id="PRO_5019363337" evidence="2">
    <location>
        <begin position="34"/>
        <end position="333"/>
    </location>
</feature>
<dbReference type="Pfam" id="PF03401">
    <property type="entry name" value="TctC"/>
    <property type="match status" value="1"/>
</dbReference>
<dbReference type="PIRSF" id="PIRSF017082">
    <property type="entry name" value="YflP"/>
    <property type="match status" value="1"/>
</dbReference>
<dbReference type="Gene3D" id="3.40.190.150">
    <property type="entry name" value="Bordetella uptake gene, domain 1"/>
    <property type="match status" value="1"/>
</dbReference>
<dbReference type="InterPro" id="IPR042100">
    <property type="entry name" value="Bug_dom1"/>
</dbReference>
<gene>
    <name evidence="3" type="ORF">EOD42_23040</name>
</gene>
<dbReference type="OrthoDB" id="8443386at2"/>
<dbReference type="SUPFAM" id="SSF53850">
    <property type="entry name" value="Periplasmic binding protein-like II"/>
    <property type="match status" value="1"/>
</dbReference>
<evidence type="ECO:0000313" key="3">
    <source>
        <dbReference type="EMBL" id="RVT90681.1"/>
    </source>
</evidence>
<accession>A0A437LZ34</accession>
<proteinExistence type="inferred from homology"/>
<sequence>MRPIQEETMVLSRRTLMGAAAAAASLAAPRVHAQPWAPSRTVTILIPFAAGGATDVMGRLIAGPMSQKLGQTVVVENMAGGSGGVAAARVLRTAADGHMLFLGHVGVFALNYHLFNRLPYGQDDFAAIGMVATNPMILLTSRNSGITTMPQLRQAASTRRLSIGSSGLGTTLHMGGVMANQALGGGGELIPYRGGGPALNDLYAGVLDVVVDQALTALPALDNGAKAIAVTGPSRLPQIPDVPTTTEAGLPGLSLEVWNILTAHKNTPAPIIQACNEALNHALDDAHVKTRFAAASARVPNGAERSPEYSANFMRSEAEAWGRFIREARIERE</sequence>
<dbReference type="EMBL" id="SACL01000012">
    <property type="protein sequence ID" value="RVT90681.1"/>
    <property type="molecule type" value="Genomic_DNA"/>
</dbReference>
<dbReference type="InterPro" id="IPR005064">
    <property type="entry name" value="BUG"/>
</dbReference>
<dbReference type="InterPro" id="IPR006311">
    <property type="entry name" value="TAT_signal"/>
</dbReference>
<evidence type="ECO:0000256" key="1">
    <source>
        <dbReference type="ARBA" id="ARBA00006987"/>
    </source>
</evidence>
<keyword evidence="2" id="KW-0732">Signal</keyword>
<dbReference type="Proteomes" id="UP000282957">
    <property type="component" value="Unassembled WGS sequence"/>
</dbReference>
<evidence type="ECO:0000313" key="4">
    <source>
        <dbReference type="Proteomes" id="UP000282957"/>
    </source>
</evidence>
<dbReference type="AlphaFoldDB" id="A0A437LZ34"/>
<dbReference type="PANTHER" id="PTHR42928:SF5">
    <property type="entry name" value="BLR1237 PROTEIN"/>
    <property type="match status" value="1"/>
</dbReference>
<organism evidence="3 4">
    <name type="scientific">Rhodovarius crocodyli</name>
    <dbReference type="NCBI Taxonomy" id="1979269"/>
    <lineage>
        <taxon>Bacteria</taxon>
        <taxon>Pseudomonadati</taxon>
        <taxon>Pseudomonadota</taxon>
        <taxon>Alphaproteobacteria</taxon>
        <taxon>Acetobacterales</taxon>
        <taxon>Roseomonadaceae</taxon>
        <taxon>Rhodovarius</taxon>
    </lineage>
</organism>
<comment type="caution">
    <text evidence="3">The sequence shown here is derived from an EMBL/GenBank/DDBJ whole genome shotgun (WGS) entry which is preliminary data.</text>
</comment>
<dbReference type="PANTHER" id="PTHR42928">
    <property type="entry name" value="TRICARBOXYLATE-BINDING PROTEIN"/>
    <property type="match status" value="1"/>
</dbReference>
<evidence type="ECO:0000256" key="2">
    <source>
        <dbReference type="SAM" id="SignalP"/>
    </source>
</evidence>
<name>A0A437LZ34_9PROT</name>
<keyword evidence="4" id="KW-1185">Reference proteome</keyword>
<comment type="similarity">
    <text evidence="1">Belongs to the UPF0065 (bug) family.</text>
</comment>
<dbReference type="CDD" id="cd07012">
    <property type="entry name" value="PBP2_Bug_TTT"/>
    <property type="match status" value="1"/>
</dbReference>
<feature type="signal peptide" evidence="2">
    <location>
        <begin position="1"/>
        <end position="33"/>
    </location>
</feature>
<reference evidence="3 4" key="1">
    <citation type="submission" date="2019-01" db="EMBL/GenBank/DDBJ databases">
        <authorList>
            <person name="Chen W.-M."/>
        </authorList>
    </citation>
    <scope>NUCLEOTIDE SEQUENCE [LARGE SCALE GENOMIC DNA]</scope>
    <source>
        <strain evidence="3 4">CCP-6</strain>
    </source>
</reference>
<dbReference type="PROSITE" id="PS51318">
    <property type="entry name" value="TAT"/>
    <property type="match status" value="1"/>
</dbReference>
<protein>
    <submittedName>
        <fullName evidence="3">Tripartite tricarboxylate transporter substrate binding protein</fullName>
    </submittedName>
</protein>